<evidence type="ECO:0000313" key="2">
    <source>
        <dbReference type="EMBL" id="VDD91223.1"/>
    </source>
</evidence>
<proteinExistence type="predicted"/>
<reference evidence="2 3" key="2">
    <citation type="submission" date="2018-10" db="EMBL/GenBank/DDBJ databases">
        <authorList>
            <consortium name="Pathogen Informatics"/>
        </authorList>
    </citation>
    <scope>NUCLEOTIDE SEQUENCE [LARGE SCALE GENOMIC DNA]</scope>
</reference>
<evidence type="ECO:0000256" key="1">
    <source>
        <dbReference type="SAM" id="MobiDB-lite"/>
    </source>
</evidence>
<name>A0A0N4V7T9_ENTVE</name>
<reference evidence="4" key="1">
    <citation type="submission" date="2017-02" db="UniProtKB">
        <authorList>
            <consortium name="WormBaseParasite"/>
        </authorList>
    </citation>
    <scope>IDENTIFICATION</scope>
</reference>
<accession>A0A0N4V7T9</accession>
<evidence type="ECO:0000313" key="3">
    <source>
        <dbReference type="Proteomes" id="UP000274131"/>
    </source>
</evidence>
<sequence length="91" mass="10226">MKFARTRLGVCGHTRDKQTFAYMYMYVDARSSNWHAAEHLEGRVMPPQKPVIADDDKLFGDGDTDSYSDDDDGDADNDDSGNGSDADCWQR</sequence>
<feature type="compositionally biased region" description="Low complexity" evidence="1">
    <location>
        <begin position="80"/>
        <end position="91"/>
    </location>
</feature>
<dbReference type="AlphaFoldDB" id="A0A0N4V7T9"/>
<organism evidence="4">
    <name type="scientific">Enterobius vermicularis</name>
    <name type="common">Human pinworm</name>
    <dbReference type="NCBI Taxonomy" id="51028"/>
    <lineage>
        <taxon>Eukaryota</taxon>
        <taxon>Metazoa</taxon>
        <taxon>Ecdysozoa</taxon>
        <taxon>Nematoda</taxon>
        <taxon>Chromadorea</taxon>
        <taxon>Rhabditida</taxon>
        <taxon>Spirurina</taxon>
        <taxon>Oxyuridomorpha</taxon>
        <taxon>Oxyuroidea</taxon>
        <taxon>Oxyuridae</taxon>
        <taxon>Enterobius</taxon>
    </lineage>
</organism>
<dbReference type="WBParaSite" id="EVEC_0000636301-mRNA-1">
    <property type="protein sequence ID" value="EVEC_0000636301-mRNA-1"/>
    <property type="gene ID" value="EVEC_0000636301"/>
</dbReference>
<feature type="region of interest" description="Disordered" evidence="1">
    <location>
        <begin position="45"/>
        <end position="91"/>
    </location>
</feature>
<feature type="compositionally biased region" description="Acidic residues" evidence="1">
    <location>
        <begin position="62"/>
        <end position="79"/>
    </location>
</feature>
<evidence type="ECO:0000313" key="4">
    <source>
        <dbReference type="WBParaSite" id="EVEC_0000636301-mRNA-1"/>
    </source>
</evidence>
<keyword evidence="3" id="KW-1185">Reference proteome</keyword>
<dbReference type="Proteomes" id="UP000274131">
    <property type="component" value="Unassembled WGS sequence"/>
</dbReference>
<dbReference type="EMBL" id="UXUI01008331">
    <property type="protein sequence ID" value="VDD91223.1"/>
    <property type="molecule type" value="Genomic_DNA"/>
</dbReference>
<protein>
    <submittedName>
        <fullName evidence="4">Retrotransposon protein</fullName>
    </submittedName>
</protein>
<gene>
    <name evidence="2" type="ORF">EVEC_LOCUS5974</name>
</gene>